<keyword evidence="1" id="KW-0472">Membrane</keyword>
<evidence type="ECO:0000313" key="3">
    <source>
        <dbReference type="Proteomes" id="UP000220045"/>
    </source>
</evidence>
<protein>
    <submittedName>
        <fullName evidence="2">Uncharacterized protein</fullName>
    </submittedName>
</protein>
<keyword evidence="1" id="KW-0812">Transmembrane</keyword>
<gene>
    <name evidence="2" type="ORF">CN684_26215</name>
</gene>
<organism evidence="2 3">
    <name type="scientific">Bacillus wiedmannii</name>
    <dbReference type="NCBI Taxonomy" id="1890302"/>
    <lineage>
        <taxon>Bacteria</taxon>
        <taxon>Bacillati</taxon>
        <taxon>Bacillota</taxon>
        <taxon>Bacilli</taxon>
        <taxon>Bacillales</taxon>
        <taxon>Bacillaceae</taxon>
        <taxon>Bacillus</taxon>
        <taxon>Bacillus cereus group</taxon>
    </lineage>
</organism>
<evidence type="ECO:0000313" key="2">
    <source>
        <dbReference type="EMBL" id="PEJ02572.1"/>
    </source>
</evidence>
<dbReference type="EMBL" id="NUEL01000054">
    <property type="protein sequence ID" value="PEJ02572.1"/>
    <property type="molecule type" value="Genomic_DNA"/>
</dbReference>
<reference evidence="2 3" key="1">
    <citation type="submission" date="2017-09" db="EMBL/GenBank/DDBJ databases">
        <title>Large-scale bioinformatics analysis of Bacillus genomes uncovers conserved roles of natural products in bacterial physiology.</title>
        <authorList>
            <consortium name="Agbiome Team Llc"/>
            <person name="Bleich R.M."/>
            <person name="Grubbs K.J."/>
            <person name="Santa Maria K.C."/>
            <person name="Allen S.E."/>
            <person name="Farag S."/>
            <person name="Shank E.A."/>
            <person name="Bowers A."/>
        </authorList>
    </citation>
    <scope>NUCLEOTIDE SEQUENCE [LARGE SCALE GENOMIC DNA]</scope>
    <source>
        <strain evidence="2 3">AFS004017</strain>
    </source>
</reference>
<dbReference type="AlphaFoldDB" id="A0A2A7VTD4"/>
<comment type="caution">
    <text evidence="2">The sequence shown here is derived from an EMBL/GenBank/DDBJ whole genome shotgun (WGS) entry which is preliminary data.</text>
</comment>
<evidence type="ECO:0000256" key="1">
    <source>
        <dbReference type="SAM" id="Phobius"/>
    </source>
</evidence>
<sequence length="137" mass="16016">MKWEGMFLGRIFFKSILFVFLCGIVVFSIFQIIFVWSVSTGLGRDDIVGFSDNKYVIGRPPVSYNLYKKDSGETILDNVIGYKKGKTKSYIRNEIEFVVINETKGSYELYEIEKASEKDIERLKEMKKLEQKRLSER</sequence>
<dbReference type="Proteomes" id="UP000220045">
    <property type="component" value="Unassembled WGS sequence"/>
</dbReference>
<proteinExistence type="predicted"/>
<name>A0A2A7VTD4_9BACI</name>
<feature type="transmembrane region" description="Helical" evidence="1">
    <location>
        <begin position="12"/>
        <end position="36"/>
    </location>
</feature>
<keyword evidence="1" id="KW-1133">Transmembrane helix</keyword>
<accession>A0A2A7VTD4</accession>